<evidence type="ECO:0000256" key="2">
    <source>
        <dbReference type="ARBA" id="ARBA00004496"/>
    </source>
</evidence>
<dbReference type="InterPro" id="IPR030312">
    <property type="entry name" value="IRAK1BP1"/>
</dbReference>
<dbReference type="Pfam" id="PF04402">
    <property type="entry name" value="SIMPL"/>
    <property type="match status" value="1"/>
</dbReference>
<comment type="similarity">
    <text evidence="3">Belongs to the IRAK1BP1 family.</text>
</comment>
<dbReference type="Proteomes" id="UP001152795">
    <property type="component" value="Unassembled WGS sequence"/>
</dbReference>
<dbReference type="GO" id="GO:0005737">
    <property type="term" value="C:cytoplasm"/>
    <property type="evidence" value="ECO:0007669"/>
    <property type="project" value="UniProtKB-SubCell"/>
</dbReference>
<evidence type="ECO:0000313" key="7">
    <source>
        <dbReference type="Proteomes" id="UP001152795"/>
    </source>
</evidence>
<dbReference type="PANTHER" id="PTHR18842">
    <property type="entry name" value="INTERLEUKIN-1 RECEPTOR-ASSOCIATED KINASE 1-BINDING PROTEIN 1"/>
    <property type="match status" value="1"/>
</dbReference>
<dbReference type="GO" id="GO:0005634">
    <property type="term" value="C:nucleus"/>
    <property type="evidence" value="ECO:0007669"/>
    <property type="project" value="UniProtKB-SubCell"/>
</dbReference>
<dbReference type="AlphaFoldDB" id="A0A7D9D5I1"/>
<dbReference type="Gene3D" id="3.30.110.170">
    <property type="entry name" value="Protein of unknown function (DUF541), domain 1"/>
    <property type="match status" value="1"/>
</dbReference>
<protein>
    <submittedName>
        <fullName evidence="6">Interleukin-1 receptor-associated kinase 1-binding 1-like</fullName>
    </submittedName>
</protein>
<dbReference type="InterPro" id="IPR007497">
    <property type="entry name" value="SIMPL/DUF541"/>
</dbReference>
<dbReference type="GO" id="GO:0006955">
    <property type="term" value="P:immune response"/>
    <property type="evidence" value="ECO:0007669"/>
    <property type="project" value="InterPro"/>
</dbReference>
<gene>
    <name evidence="6" type="ORF">PACLA_8A049546</name>
</gene>
<organism evidence="6 7">
    <name type="scientific">Paramuricea clavata</name>
    <name type="common">Red gorgonian</name>
    <name type="synonym">Violescent sea-whip</name>
    <dbReference type="NCBI Taxonomy" id="317549"/>
    <lineage>
        <taxon>Eukaryota</taxon>
        <taxon>Metazoa</taxon>
        <taxon>Cnidaria</taxon>
        <taxon>Anthozoa</taxon>
        <taxon>Octocorallia</taxon>
        <taxon>Malacalcyonacea</taxon>
        <taxon>Plexauridae</taxon>
        <taxon>Paramuricea</taxon>
    </lineage>
</organism>
<dbReference type="OrthoDB" id="6365554at2759"/>
<evidence type="ECO:0000256" key="1">
    <source>
        <dbReference type="ARBA" id="ARBA00004123"/>
    </source>
</evidence>
<evidence type="ECO:0000313" key="6">
    <source>
        <dbReference type="EMBL" id="CAB3977472.1"/>
    </source>
</evidence>
<dbReference type="PANTHER" id="PTHR18842:SF2">
    <property type="entry name" value="INTERLEUKIN-1 RECEPTOR-ASSOCIATED KINASE 1-BINDING PROTEIN 1"/>
    <property type="match status" value="1"/>
</dbReference>
<evidence type="ECO:0000256" key="3">
    <source>
        <dbReference type="ARBA" id="ARBA00005509"/>
    </source>
</evidence>
<keyword evidence="6" id="KW-0418">Kinase</keyword>
<dbReference type="GO" id="GO:0043123">
    <property type="term" value="P:positive regulation of canonical NF-kappaB signal transduction"/>
    <property type="evidence" value="ECO:0007669"/>
    <property type="project" value="InterPro"/>
</dbReference>
<evidence type="ECO:0000256" key="4">
    <source>
        <dbReference type="ARBA" id="ARBA00022490"/>
    </source>
</evidence>
<dbReference type="Gene3D" id="3.30.70.2970">
    <property type="entry name" value="Protein of unknown function (DUF541), domain 2"/>
    <property type="match status" value="1"/>
</dbReference>
<reference evidence="6" key="1">
    <citation type="submission" date="2020-04" db="EMBL/GenBank/DDBJ databases">
        <authorList>
            <person name="Alioto T."/>
            <person name="Alioto T."/>
            <person name="Gomez Garrido J."/>
        </authorList>
    </citation>
    <scope>NUCLEOTIDE SEQUENCE</scope>
    <source>
        <strain evidence="6">A484AB</strain>
    </source>
</reference>
<dbReference type="EMBL" id="CACRXK020000050">
    <property type="protein sequence ID" value="CAB3977472.1"/>
    <property type="molecule type" value="Genomic_DNA"/>
</dbReference>
<name>A0A7D9D5I1_PARCT</name>
<evidence type="ECO:0000256" key="5">
    <source>
        <dbReference type="ARBA" id="ARBA00023242"/>
    </source>
</evidence>
<accession>A0A7D9D5I1</accession>
<keyword evidence="6" id="KW-0675">Receptor</keyword>
<keyword evidence="4" id="KW-0963">Cytoplasm</keyword>
<dbReference type="GO" id="GO:0016301">
    <property type="term" value="F:kinase activity"/>
    <property type="evidence" value="ECO:0007669"/>
    <property type="project" value="UniProtKB-KW"/>
</dbReference>
<sequence>MNSEAKRWFYPAQVFAQFTSSGEKPAKFTDKQESSRENMTNTAKDKSIASDIIQIFETGEMTIAPDYAQVTVVCTNVKDTVEDVKTSVNKRVEYILQTLRSHNIGKNCYIVDRSLMKKESKYELRVEISVQFTDFTKCQEVSNFLVEKLDVSVEISRPCFHYMPGRLESLRRQSCVLAVQNARVKALEIANSLNQSLGQARHIHEQSTEEYTGREHEGRNTERTETFQELMKSATVTVVTKVFVAFELKVKTKKRTK</sequence>
<keyword evidence="6" id="KW-0808">Transferase</keyword>
<comment type="subcellular location">
    <subcellularLocation>
        <location evidence="2">Cytoplasm</location>
    </subcellularLocation>
    <subcellularLocation>
        <location evidence="1">Nucleus</location>
    </subcellularLocation>
</comment>
<comment type="caution">
    <text evidence="6">The sequence shown here is derived from an EMBL/GenBank/DDBJ whole genome shotgun (WGS) entry which is preliminary data.</text>
</comment>
<proteinExistence type="inferred from homology"/>
<keyword evidence="7" id="KW-1185">Reference proteome</keyword>
<keyword evidence="5" id="KW-0539">Nucleus</keyword>